<accession>A0A6J7RPW6</accession>
<gene>
    <name evidence="2" type="ORF">UFOPK4098_01495</name>
    <name evidence="3" type="ORF">UFOPK4347_01457</name>
</gene>
<evidence type="ECO:0000259" key="1">
    <source>
        <dbReference type="Pfam" id="PF01636"/>
    </source>
</evidence>
<dbReference type="InterPro" id="IPR041726">
    <property type="entry name" value="ACAD10_11_N"/>
</dbReference>
<dbReference type="SUPFAM" id="SSF56112">
    <property type="entry name" value="Protein kinase-like (PK-like)"/>
    <property type="match status" value="1"/>
</dbReference>
<sequence>MLHLEEMPQRVKAFFEKVEPTWKNVSVEKYEVMTGGYSRLLARADVAHDGVVSTFVLRGDPPADKSLLYTSRVQEYELLRTVGDAGVRTPHAVYFDATGEDLGTLAIVMDFSQSTSFLPYVAAGNSIDGLNIRLAEAIASYQSIPISALPASMERPASWDAYMTKRINSWREASNNHVESLPVFHYVAEWLDAHRPPPAPLVLMHGDFQCANVMVTADGHIEVIDWELAGIGDPREDIGYFKAVSQASPPDLLGDDGIEGFCARYRELTGLNELQVNPATVAYFLVLGVVGTVEQLMQGGAAWAKGENHLFNSVFNLSSVLFGQSMWLDFLGQLSEPMKQIAAAANGGK</sequence>
<dbReference type="PANTHER" id="PTHR21310">
    <property type="entry name" value="AMINOGLYCOSIDE PHOSPHOTRANSFERASE-RELATED-RELATED"/>
    <property type="match status" value="1"/>
</dbReference>
<protein>
    <submittedName>
        <fullName evidence="2">Unannotated protein</fullName>
    </submittedName>
</protein>
<feature type="domain" description="Aminoglycoside phosphotransferase" evidence="1">
    <location>
        <begin position="53"/>
        <end position="265"/>
    </location>
</feature>
<dbReference type="CDD" id="cd05154">
    <property type="entry name" value="ACAD10_11_N-like"/>
    <property type="match status" value="1"/>
</dbReference>
<dbReference type="EMBL" id="CAFBPN010000130">
    <property type="protein sequence ID" value="CAB5030478.1"/>
    <property type="molecule type" value="Genomic_DNA"/>
</dbReference>
<dbReference type="Pfam" id="PF01636">
    <property type="entry name" value="APH"/>
    <property type="match status" value="1"/>
</dbReference>
<reference evidence="2" key="1">
    <citation type="submission" date="2020-05" db="EMBL/GenBank/DDBJ databases">
        <authorList>
            <person name="Chiriac C."/>
            <person name="Salcher M."/>
            <person name="Ghai R."/>
            <person name="Kavagutti S V."/>
        </authorList>
    </citation>
    <scope>NUCLEOTIDE SEQUENCE</scope>
</reference>
<evidence type="ECO:0000313" key="3">
    <source>
        <dbReference type="EMBL" id="CAB5067370.1"/>
    </source>
</evidence>
<proteinExistence type="predicted"/>
<dbReference type="InterPro" id="IPR002575">
    <property type="entry name" value="Aminoglycoside_PTrfase"/>
</dbReference>
<evidence type="ECO:0000313" key="2">
    <source>
        <dbReference type="EMBL" id="CAB5030478.1"/>
    </source>
</evidence>
<dbReference type="AlphaFoldDB" id="A0A6J7RPW6"/>
<dbReference type="Gene3D" id="3.30.200.20">
    <property type="entry name" value="Phosphorylase Kinase, domain 1"/>
    <property type="match status" value="1"/>
</dbReference>
<name>A0A6J7RPW6_9ZZZZ</name>
<dbReference type="EMBL" id="CAFBQU010000055">
    <property type="protein sequence ID" value="CAB5067370.1"/>
    <property type="molecule type" value="Genomic_DNA"/>
</dbReference>
<dbReference type="InterPro" id="IPR051678">
    <property type="entry name" value="AGP_Transferase"/>
</dbReference>
<organism evidence="2">
    <name type="scientific">freshwater metagenome</name>
    <dbReference type="NCBI Taxonomy" id="449393"/>
    <lineage>
        <taxon>unclassified sequences</taxon>
        <taxon>metagenomes</taxon>
        <taxon>ecological metagenomes</taxon>
    </lineage>
</organism>
<dbReference type="Gene3D" id="3.90.1200.10">
    <property type="match status" value="1"/>
</dbReference>
<dbReference type="InterPro" id="IPR011009">
    <property type="entry name" value="Kinase-like_dom_sf"/>
</dbReference>